<reference evidence="2 3" key="1">
    <citation type="submission" date="2020-08" db="EMBL/GenBank/DDBJ databases">
        <title>Sequencing the genomes of 1000 actinobacteria strains.</title>
        <authorList>
            <person name="Klenk H.-P."/>
        </authorList>
    </citation>
    <scope>NUCLEOTIDE SEQUENCE [LARGE SCALE GENOMIC DNA]</scope>
    <source>
        <strain evidence="2 3">DSM 45362</strain>
    </source>
</reference>
<evidence type="ECO:0000313" key="3">
    <source>
        <dbReference type="Proteomes" id="UP000587527"/>
    </source>
</evidence>
<proteinExistence type="predicted"/>
<dbReference type="InterPro" id="IPR011990">
    <property type="entry name" value="TPR-like_helical_dom_sf"/>
</dbReference>
<keyword evidence="3" id="KW-1185">Reference proteome</keyword>
<accession>A0A841BZL3</accession>
<dbReference type="Proteomes" id="UP000587527">
    <property type="component" value="Unassembled WGS sequence"/>
</dbReference>
<organism evidence="2 3">
    <name type="scientific">Allocatelliglobosispora scoriae</name>
    <dbReference type="NCBI Taxonomy" id="643052"/>
    <lineage>
        <taxon>Bacteria</taxon>
        <taxon>Bacillati</taxon>
        <taxon>Actinomycetota</taxon>
        <taxon>Actinomycetes</taxon>
        <taxon>Micromonosporales</taxon>
        <taxon>Micromonosporaceae</taxon>
        <taxon>Allocatelliglobosispora</taxon>
    </lineage>
</organism>
<dbReference type="EMBL" id="JACHMN010000003">
    <property type="protein sequence ID" value="MBB5873574.1"/>
    <property type="molecule type" value="Genomic_DNA"/>
</dbReference>
<dbReference type="AlphaFoldDB" id="A0A841BZL3"/>
<comment type="caution">
    <text evidence="2">The sequence shown here is derived from an EMBL/GenBank/DDBJ whole genome shotgun (WGS) entry which is preliminary data.</text>
</comment>
<dbReference type="Gene3D" id="1.25.40.10">
    <property type="entry name" value="Tetratricopeptide repeat domain"/>
    <property type="match status" value="1"/>
</dbReference>
<feature type="region of interest" description="Disordered" evidence="1">
    <location>
        <begin position="367"/>
        <end position="410"/>
    </location>
</feature>
<sequence>MRPEELVLYGMSIASRPSGDRSANIEASIEAFTSALDQIPASRRFPRAFAEYQLAMSRQERLAGSAEENRAAAAEGYLRGVKLLEGLRTQEARDLLGQTLGNLAHLAVAGNDVETAIAYAERSLLYLEKSINPRAWGVSQQNLGSMYLLRSTADRAADLALSIAAFDAALEVRRPDGPEPALHRRTVVSRQQAVAMLARLGTAPGAAPGPGIELLEALAAEPSGDIVQDRQLHLHLGLAYRRLADHDGVDRMTRLEARDRALRHFERLRELSADDTDERRARVDTLVAIGRGEQSERDPVGATEEFITRTEASLTGIATVLEPEDVARINARLAAAYTRRLAGDRGDNLRSAIGAYERALAALAGTTGGSGGARGIRRRRRRPQPPGGRRARPPLRAGVPGDAAPLAPAAGHARLSRVTARPSAGYADRAARAPGAVTARRFAGPGRRRGAARCRGWSRSSWCRSARHG</sequence>
<feature type="compositionally biased region" description="Low complexity" evidence="1">
    <location>
        <begin position="394"/>
        <end position="410"/>
    </location>
</feature>
<gene>
    <name evidence="2" type="ORF">F4553_007008</name>
</gene>
<feature type="compositionally biased region" description="Basic residues" evidence="1">
    <location>
        <begin position="375"/>
        <end position="393"/>
    </location>
</feature>
<evidence type="ECO:0000256" key="1">
    <source>
        <dbReference type="SAM" id="MobiDB-lite"/>
    </source>
</evidence>
<name>A0A841BZL3_9ACTN</name>
<dbReference type="RefSeq" id="WP_184844958.1">
    <property type="nucleotide sequence ID" value="NZ_JACHMN010000003.1"/>
</dbReference>
<evidence type="ECO:0000313" key="2">
    <source>
        <dbReference type="EMBL" id="MBB5873574.1"/>
    </source>
</evidence>
<protein>
    <submittedName>
        <fullName evidence="2">Tetratricopeptide (TPR) repeat protein</fullName>
    </submittedName>
</protein>